<dbReference type="PANTHER" id="PTHR45527">
    <property type="entry name" value="NONRIBOSOMAL PEPTIDE SYNTHETASE"/>
    <property type="match status" value="1"/>
</dbReference>
<dbReference type="InterPro" id="IPR009081">
    <property type="entry name" value="PP-bd_ACP"/>
</dbReference>
<dbReference type="NCBIfam" id="TIGR01720">
    <property type="entry name" value="NRPS-para261"/>
    <property type="match status" value="1"/>
</dbReference>
<dbReference type="FunFam" id="3.30.300.30:FF:000010">
    <property type="entry name" value="Enterobactin synthetase component F"/>
    <property type="match status" value="1"/>
</dbReference>
<evidence type="ECO:0000256" key="4">
    <source>
        <dbReference type="ARBA" id="ARBA00022737"/>
    </source>
</evidence>
<dbReference type="PANTHER" id="PTHR45527:SF1">
    <property type="entry name" value="FATTY ACID SYNTHASE"/>
    <property type="match status" value="1"/>
</dbReference>
<dbReference type="NCBIfam" id="TIGR01733">
    <property type="entry name" value="AA-adenyl-dom"/>
    <property type="match status" value="1"/>
</dbReference>
<dbReference type="InterPro" id="IPR045851">
    <property type="entry name" value="AMP-bd_C_sf"/>
</dbReference>
<dbReference type="InterPro" id="IPR010071">
    <property type="entry name" value="AA_adenyl_dom"/>
</dbReference>
<keyword evidence="2" id="KW-0596">Phosphopantetheine</keyword>
<feature type="region of interest" description="Disordered" evidence="6">
    <location>
        <begin position="1036"/>
        <end position="1055"/>
    </location>
</feature>
<dbReference type="Pfam" id="PF00668">
    <property type="entry name" value="Condensation"/>
    <property type="match status" value="3"/>
</dbReference>
<dbReference type="FunFam" id="2.30.38.10:FF:000001">
    <property type="entry name" value="Non-ribosomal peptide synthetase PvdI"/>
    <property type="match status" value="1"/>
</dbReference>
<dbReference type="SUPFAM" id="SSF56801">
    <property type="entry name" value="Acetyl-CoA synthetase-like"/>
    <property type="match status" value="1"/>
</dbReference>
<dbReference type="InterPro" id="IPR001242">
    <property type="entry name" value="Condensation_dom"/>
</dbReference>
<name>A0A919DT25_9ACTN</name>
<dbReference type="SUPFAM" id="SSF47336">
    <property type="entry name" value="ACP-like"/>
    <property type="match status" value="1"/>
</dbReference>
<keyword evidence="5" id="KW-0045">Antibiotic biosynthesis</keyword>
<keyword evidence="9" id="KW-1185">Reference proteome</keyword>
<dbReference type="InterPro" id="IPR010060">
    <property type="entry name" value="NRPS_synth"/>
</dbReference>
<evidence type="ECO:0000256" key="6">
    <source>
        <dbReference type="SAM" id="MobiDB-lite"/>
    </source>
</evidence>
<dbReference type="PROSITE" id="PS00012">
    <property type="entry name" value="PHOSPHOPANTETHEINE"/>
    <property type="match status" value="1"/>
</dbReference>
<dbReference type="InterPro" id="IPR000873">
    <property type="entry name" value="AMP-dep_synth/lig_dom"/>
</dbReference>
<dbReference type="InterPro" id="IPR025110">
    <property type="entry name" value="AMP-bd_C"/>
</dbReference>
<dbReference type="InterPro" id="IPR036736">
    <property type="entry name" value="ACP-like_sf"/>
</dbReference>
<dbReference type="GO" id="GO:0008610">
    <property type="term" value="P:lipid biosynthetic process"/>
    <property type="evidence" value="ECO:0007669"/>
    <property type="project" value="UniProtKB-ARBA"/>
</dbReference>
<evidence type="ECO:0000256" key="3">
    <source>
        <dbReference type="ARBA" id="ARBA00022553"/>
    </source>
</evidence>
<dbReference type="Pfam" id="PF13193">
    <property type="entry name" value="AMP-binding_C"/>
    <property type="match status" value="1"/>
</dbReference>
<dbReference type="PROSITE" id="PS00455">
    <property type="entry name" value="AMP_BINDING"/>
    <property type="match status" value="1"/>
</dbReference>
<dbReference type="GO" id="GO:0043041">
    <property type="term" value="P:amino acid activation for nonribosomal peptide biosynthetic process"/>
    <property type="evidence" value="ECO:0007669"/>
    <property type="project" value="TreeGrafter"/>
</dbReference>
<accession>A0A919DT25</accession>
<evidence type="ECO:0000313" key="9">
    <source>
        <dbReference type="Proteomes" id="UP000608024"/>
    </source>
</evidence>
<dbReference type="Gene3D" id="3.30.559.10">
    <property type="entry name" value="Chloramphenicol acetyltransferase-like domain"/>
    <property type="match status" value="3"/>
</dbReference>
<dbReference type="Gene3D" id="3.30.559.30">
    <property type="entry name" value="Nonribosomal peptide synthetase, condensation domain"/>
    <property type="match status" value="3"/>
</dbReference>
<dbReference type="SUPFAM" id="SSF52777">
    <property type="entry name" value="CoA-dependent acyltransferases"/>
    <property type="match status" value="6"/>
</dbReference>
<keyword evidence="3" id="KW-0597">Phosphoprotein</keyword>
<dbReference type="Gene3D" id="3.40.50.980">
    <property type="match status" value="2"/>
</dbReference>
<reference evidence="8" key="2">
    <citation type="submission" date="2020-09" db="EMBL/GenBank/DDBJ databases">
        <authorList>
            <person name="Sun Q."/>
            <person name="Ohkuma M."/>
        </authorList>
    </citation>
    <scope>NUCLEOTIDE SEQUENCE</scope>
    <source>
        <strain evidence="8">JCM 4784</strain>
    </source>
</reference>
<organism evidence="8 9">
    <name type="scientific">Streptomyces longispororuber</name>
    <dbReference type="NCBI Taxonomy" id="68230"/>
    <lineage>
        <taxon>Bacteria</taxon>
        <taxon>Bacillati</taxon>
        <taxon>Actinomycetota</taxon>
        <taxon>Actinomycetes</taxon>
        <taxon>Kitasatosporales</taxon>
        <taxon>Streptomycetaceae</taxon>
        <taxon>Streptomyces</taxon>
    </lineage>
</organism>
<dbReference type="Gene3D" id="3.30.300.30">
    <property type="match status" value="1"/>
</dbReference>
<dbReference type="GO" id="GO:0031177">
    <property type="term" value="F:phosphopantetheine binding"/>
    <property type="evidence" value="ECO:0007669"/>
    <property type="project" value="TreeGrafter"/>
</dbReference>
<dbReference type="GO" id="GO:0044550">
    <property type="term" value="P:secondary metabolite biosynthetic process"/>
    <property type="evidence" value="ECO:0007669"/>
    <property type="project" value="UniProtKB-ARBA"/>
</dbReference>
<proteinExistence type="predicted"/>
<dbReference type="InterPro" id="IPR023213">
    <property type="entry name" value="CAT-like_dom_sf"/>
</dbReference>
<evidence type="ECO:0000256" key="2">
    <source>
        <dbReference type="ARBA" id="ARBA00022450"/>
    </source>
</evidence>
<dbReference type="GO" id="GO:0003824">
    <property type="term" value="F:catalytic activity"/>
    <property type="evidence" value="ECO:0007669"/>
    <property type="project" value="InterPro"/>
</dbReference>
<dbReference type="PROSITE" id="PS50075">
    <property type="entry name" value="CARRIER"/>
    <property type="match status" value="1"/>
</dbReference>
<keyword evidence="4" id="KW-0677">Repeat</keyword>
<dbReference type="InterPro" id="IPR020845">
    <property type="entry name" value="AMP-binding_CS"/>
</dbReference>
<dbReference type="GO" id="GO:0005829">
    <property type="term" value="C:cytosol"/>
    <property type="evidence" value="ECO:0007669"/>
    <property type="project" value="TreeGrafter"/>
</dbReference>
<feature type="domain" description="Carrier" evidence="7">
    <location>
        <begin position="970"/>
        <end position="1044"/>
    </location>
</feature>
<dbReference type="FunFam" id="3.40.50.980:FF:000001">
    <property type="entry name" value="Non-ribosomal peptide synthetase"/>
    <property type="match status" value="1"/>
</dbReference>
<dbReference type="CDD" id="cd17646">
    <property type="entry name" value="A_NRPS_AB3403-like"/>
    <property type="match status" value="1"/>
</dbReference>
<comment type="cofactor">
    <cofactor evidence="1">
        <name>pantetheine 4'-phosphate</name>
        <dbReference type="ChEBI" id="CHEBI:47942"/>
    </cofactor>
</comment>
<dbReference type="Pfam" id="PF00550">
    <property type="entry name" value="PP-binding"/>
    <property type="match status" value="1"/>
</dbReference>
<dbReference type="FunFam" id="3.40.50.12780:FF:000012">
    <property type="entry name" value="Non-ribosomal peptide synthetase"/>
    <property type="match status" value="1"/>
</dbReference>
<protein>
    <recommendedName>
        <fullName evidence="7">Carrier domain-containing protein</fullName>
    </recommendedName>
</protein>
<reference evidence="8" key="1">
    <citation type="journal article" date="2014" name="Int. J. Syst. Evol. Microbiol.">
        <title>Complete genome sequence of Corynebacterium casei LMG S-19264T (=DSM 44701T), isolated from a smear-ripened cheese.</title>
        <authorList>
            <consortium name="US DOE Joint Genome Institute (JGI-PGF)"/>
            <person name="Walter F."/>
            <person name="Albersmeier A."/>
            <person name="Kalinowski J."/>
            <person name="Ruckert C."/>
        </authorList>
    </citation>
    <scope>NUCLEOTIDE SEQUENCE</scope>
    <source>
        <strain evidence="8">JCM 4784</strain>
    </source>
</reference>
<comment type="caution">
    <text evidence="8">The sequence shown here is derived from an EMBL/GenBank/DDBJ whole genome shotgun (WGS) entry which is preliminary data.</text>
</comment>
<evidence type="ECO:0000259" key="7">
    <source>
        <dbReference type="PROSITE" id="PS50075"/>
    </source>
</evidence>
<dbReference type="FunFam" id="3.40.50.980:FF:000002">
    <property type="entry name" value="Enterobactin synthetase component F"/>
    <property type="match status" value="1"/>
</dbReference>
<evidence type="ECO:0000256" key="5">
    <source>
        <dbReference type="ARBA" id="ARBA00023194"/>
    </source>
</evidence>
<dbReference type="InterPro" id="IPR006162">
    <property type="entry name" value="Ppantetheine_attach_site"/>
</dbReference>
<sequence length="1984" mass="211883">MTNVRKLPKGIEDLLPLTPLQEGFLLVATQDGPDGTDVYATQIRLDLEGPLDTPALRAAAGALLARHSGLRAGFRHEGLKRPVQLVHARVAPVVEEFDLTGRPEDEREAEAVRLAAADRARGFDLRRPPLLRFAVLRLGPERYRLVLTAHHILWDGWSVPVLLTELFTLYAGNGAALPPAVPFRSFLAWRAAQDRDAAEAAWTRALAGLDEPTLYAPGAADLPPVLQEEARAAVPAAVVERLAALGRPHGVTLNTTVQYAWALLLSRLTGRTDVVLGGTVSGRPPELAGVERMVGMLLNTLPVRVRVDDREPPLAALVRLQAEQAALIDHHHLGLPEIQRAAGGGPLFDTTTVFQNFPVDREALAAPLSGSGLRLAGYGVEDSTHYPLRLATTLDGGGLDLRLGHRPDVVTAEQAQVLLRRLVRVLEAVADRPGTPSGTVDVLGAEERELLLATWNDTAAPLPGTTLIARFEERADQVPDTTAVVFEGAALSYRELDARANRLARRLLAEGAGPDRLVAVAVPRSLDLVVALYAVLKTGAAYLPVDPDYPAARIAQILEDGRPVCTLTTAAAAAALPADGPVLHLDALDLSAYADDRLTGGERRPAGPADTAYVIFTSGSTGRPKGVAVPHRGIVNRLAWMQDRYRLTAGERVLQKTPAGFDVSVWEFFWPLLEGATLVVARPEGHRDPAYLAGLIQRERVTTVHFVPSMLAAFLAEPAAARCTGLRRVVCSGEALSPETQRQFFLTLPDVELHNLYGPTEASVDITAWQCRAADGTASVPIGAPIANSQVFVLDAALRPVPVGVTGELYLAGAGLARGYLGRPALTAERFTASPYTAPGTRMYRTGDLARWRPDGTLDYQGRTDAQVKIRGFRIELGDIDTALTTCAGVTQAVTVVHQHGDTKRLVAYVTGAEADPEAVRAELAAQLPEFMVPATIIPLASLPLTPNGKIDRRALPAPVQSAATGTGRPPAPGAETALVHAFAHALGLEHVAVTDNFFDLGGDSILALRVISHARQAGYTLTARDLFTHRTPETLAPHTTPVTDGTPVEAPGAGLGRAPLSPLALALVEGGGSFAGFHQAVLVELPDDVRPLSDEVLVAALRDLVDRHDLLRARLVHDGTGPSYDIPAPGAVDPGPWLTRVRLAPGADPDTEVTAVAEAARDRLDPARGVTLQAVRLTGLPAGAPDRLLLCVHHLMVDGVSWRALLPDLAEALRARAAGAAPDLAPVPVSYRTWARDAHRRARTGAHRDHAGHWAAVLGTADPLIGSRPLDPAGDTAATASHLRVVVPAEVADDLLGPVAAAFHAGPDAMLLTALARAVTAWRARTGAASGDDAVLVDVESHGRDGAYDLARTVGWFTDVHPVRLTAAGPDPARAVKRVKEQLRAAPAAGFGALRRLDPETRDALAALPAPQILFNYLGRIGEESAGGLRLVATDALPHGADPAMAVRHALEVNVQARPTSRGTELHAVWTTPDGVLTPARAAELAALWTDALRELAALAGKPGAGGRTPGDLPLLALTQEEIEHVEALVPAAEDILPVTALQEGFLFHAAEAGQDGDAGVDVYTTQVRLDLEGTLDAAALLTAAERLVARHPGLRAGYHHLESGPAVQVVHREVLVPFSECDLSHLAEDARLKEADRIAEQERVRRFDLTRPPLLRLVLLRFGPGHHRLVLTGHHIAWDGWSTPLLVEELFALWSDPAGRGLPRPVPHRAHLEWLAGRGTRDAEAAWAEHLRGLAGPLLIAPEAAELPARLQEQAVRELDADLVRRVTEPLRSHGVTLNTVVETVWALVLARATGRDDVVFGTTVSGRPPELPGADRMVGLFVNTVPVRVRLHSDDTLLEALCRVQEEQTGLLGHQHLGLAQVQRIAGTGQLFDTTTMLVNYPYDLDDLSARLRGPRLTGIGVDDATHYPLRLVAVPQPGGGLTVRLGHRPDICSRNTVEDYLDRTVSAFRALADDLTARVHQVDLLGGEEKTTLLMQWGGY</sequence>
<evidence type="ECO:0000256" key="1">
    <source>
        <dbReference type="ARBA" id="ARBA00001957"/>
    </source>
</evidence>
<dbReference type="Pfam" id="PF00501">
    <property type="entry name" value="AMP-binding"/>
    <property type="match status" value="1"/>
</dbReference>
<evidence type="ECO:0000313" key="8">
    <source>
        <dbReference type="EMBL" id="GHE77739.1"/>
    </source>
</evidence>
<dbReference type="Gene3D" id="1.10.1200.10">
    <property type="entry name" value="ACP-like"/>
    <property type="match status" value="1"/>
</dbReference>
<dbReference type="GO" id="GO:0017000">
    <property type="term" value="P:antibiotic biosynthetic process"/>
    <property type="evidence" value="ECO:0007669"/>
    <property type="project" value="UniProtKB-KW"/>
</dbReference>
<dbReference type="RefSeq" id="WP_190138518.1">
    <property type="nucleotide sequence ID" value="NZ_BNBT01000099.1"/>
</dbReference>
<dbReference type="Proteomes" id="UP000608024">
    <property type="component" value="Unassembled WGS sequence"/>
</dbReference>
<gene>
    <name evidence="8" type="ORF">GCM10018785_52500</name>
</gene>
<dbReference type="Gene3D" id="2.30.38.10">
    <property type="entry name" value="Luciferase, Domain 3"/>
    <property type="match status" value="1"/>
</dbReference>
<dbReference type="EMBL" id="BNBT01000099">
    <property type="protein sequence ID" value="GHE77739.1"/>
    <property type="molecule type" value="Genomic_DNA"/>
</dbReference>